<dbReference type="GO" id="GO:0004334">
    <property type="term" value="F:fumarylacetoacetase activity"/>
    <property type="evidence" value="ECO:0007669"/>
    <property type="project" value="UniProtKB-UniRule"/>
</dbReference>
<evidence type="ECO:0000256" key="16">
    <source>
        <dbReference type="RuleBase" id="RU366008"/>
    </source>
</evidence>
<reference evidence="19" key="1">
    <citation type="journal article" date="2022" name="IScience">
        <title>Evolution of zygomycete secretomes and the origins of terrestrial fungal ecologies.</title>
        <authorList>
            <person name="Chang Y."/>
            <person name="Wang Y."/>
            <person name="Mondo S."/>
            <person name="Ahrendt S."/>
            <person name="Andreopoulos W."/>
            <person name="Barry K."/>
            <person name="Beard J."/>
            <person name="Benny G.L."/>
            <person name="Blankenship S."/>
            <person name="Bonito G."/>
            <person name="Cuomo C."/>
            <person name="Desiro A."/>
            <person name="Gervers K.A."/>
            <person name="Hundley H."/>
            <person name="Kuo A."/>
            <person name="LaButti K."/>
            <person name="Lang B.F."/>
            <person name="Lipzen A."/>
            <person name="O'Donnell K."/>
            <person name="Pangilinan J."/>
            <person name="Reynolds N."/>
            <person name="Sandor L."/>
            <person name="Smith M.E."/>
            <person name="Tsang A."/>
            <person name="Grigoriev I.V."/>
            <person name="Stajich J.E."/>
            <person name="Spatafora J.W."/>
        </authorList>
    </citation>
    <scope>NUCLEOTIDE SEQUENCE</scope>
    <source>
        <strain evidence="19">RSA 2281</strain>
    </source>
</reference>
<dbReference type="EC" id="3.7.1.2" evidence="4 16"/>
<dbReference type="GO" id="GO:0046872">
    <property type="term" value="F:metal ion binding"/>
    <property type="evidence" value="ECO:0007669"/>
    <property type="project" value="UniProtKB-UniRule"/>
</dbReference>
<keyword evidence="9 15" id="KW-0460">Magnesium</keyword>
<evidence type="ECO:0000256" key="14">
    <source>
        <dbReference type="PIRSR" id="PIRSR605959-2"/>
    </source>
</evidence>
<accession>A0AAD5KRA8</accession>
<dbReference type="InterPro" id="IPR005959">
    <property type="entry name" value="Fumarylacetoacetase"/>
</dbReference>
<name>A0AAD5KRA8_9FUNG</name>
<evidence type="ECO:0000256" key="7">
    <source>
        <dbReference type="ARBA" id="ARBA00022801"/>
    </source>
</evidence>
<proteinExistence type="inferred from homology"/>
<evidence type="ECO:0000256" key="8">
    <source>
        <dbReference type="ARBA" id="ARBA00022837"/>
    </source>
</evidence>
<evidence type="ECO:0000256" key="11">
    <source>
        <dbReference type="ARBA" id="ARBA00023232"/>
    </source>
</evidence>
<dbReference type="SUPFAM" id="SSF63433">
    <property type="entry name" value="Fumarylacetoacetate hydrolase, FAH, N-terminal domain"/>
    <property type="match status" value="1"/>
</dbReference>
<dbReference type="PANTHER" id="PTHR43069:SF2">
    <property type="entry name" value="FUMARYLACETOACETASE"/>
    <property type="match status" value="1"/>
</dbReference>
<feature type="binding site" evidence="15">
    <location>
        <position position="56"/>
    </location>
    <ligand>
        <name>Ca(2+)</name>
        <dbReference type="ChEBI" id="CHEBI:29108"/>
    </ligand>
</feature>
<evidence type="ECO:0000259" key="18">
    <source>
        <dbReference type="Pfam" id="PF09298"/>
    </source>
</evidence>
<feature type="binding site" evidence="14">
    <location>
        <position position="174"/>
    </location>
    <ligand>
        <name>substrate</name>
    </ligand>
</feature>
<comment type="similarity">
    <text evidence="3 16">Belongs to the FAH family.</text>
</comment>
<keyword evidence="6 15" id="KW-0479">Metal-binding</keyword>
<dbReference type="Gene3D" id="3.90.850.10">
    <property type="entry name" value="Fumarylacetoacetase-like, C-terminal domain"/>
    <property type="match status" value="1"/>
</dbReference>
<keyword evidence="7 16" id="KW-0378">Hydrolase</keyword>
<evidence type="ECO:0000256" key="1">
    <source>
        <dbReference type="ARBA" id="ARBA00000353"/>
    </source>
</evidence>
<dbReference type="GO" id="GO:0006559">
    <property type="term" value="P:L-phenylalanine catabolic process"/>
    <property type="evidence" value="ECO:0007669"/>
    <property type="project" value="UniProtKB-UniRule"/>
</dbReference>
<evidence type="ECO:0000256" key="3">
    <source>
        <dbReference type="ARBA" id="ARBA00010211"/>
    </source>
</evidence>
<evidence type="ECO:0000256" key="4">
    <source>
        <dbReference type="ARBA" id="ARBA00012094"/>
    </source>
</evidence>
<dbReference type="SUPFAM" id="SSF56529">
    <property type="entry name" value="FAH"/>
    <property type="match status" value="1"/>
</dbReference>
<sequence length="354" mass="39368">MNLGKPVWRATRSAIQKLLSKDEALLRDNTELQASALVKQSDVTMHLPAQVGDYTDFYCSREHATNVGIMFRGKDNALQPNWLHIPVGYHGRASSLVVSGTNLHRPAGQRVTPPSKTPFFAPSAKLDFELEVGWFVGQGNPLGKRIDVADAKDHIFGLVLVNDWSARDIQAWEYVPLGPFLGKNFGTTISPWIVTLDALEEFLVDGPAQTEPAPLKYLQENKKSAYDIDLEVQIKPNQSAKFERVTLSNLKYMYWSVTQQLAHHTVNGCNMRVGDMGATGTISGPEKENFGSLLELSWNGTQKIGFQEAKEERTFLQDGDEVNMTAYKDSPAGYRIGFGDCRGKILPCLYENDA</sequence>
<dbReference type="GO" id="GO:0006572">
    <property type="term" value="P:L-tyrosine catabolic process"/>
    <property type="evidence" value="ECO:0007669"/>
    <property type="project" value="UniProtKB-UniRule"/>
</dbReference>
<dbReference type="InterPro" id="IPR015377">
    <property type="entry name" value="Fumarylacetoacetase_N"/>
</dbReference>
<feature type="binding site" evidence="15">
    <location>
        <position position="163"/>
    </location>
    <ligand>
        <name>Ca(2+)</name>
        <dbReference type="ChEBI" id="CHEBI:29108"/>
    </ligand>
</feature>
<organism evidence="19 20">
    <name type="scientific">Phascolomyces articulosus</name>
    <dbReference type="NCBI Taxonomy" id="60185"/>
    <lineage>
        <taxon>Eukaryota</taxon>
        <taxon>Fungi</taxon>
        <taxon>Fungi incertae sedis</taxon>
        <taxon>Mucoromycota</taxon>
        <taxon>Mucoromycotina</taxon>
        <taxon>Mucoromycetes</taxon>
        <taxon>Mucorales</taxon>
        <taxon>Lichtheimiaceae</taxon>
        <taxon>Phascolomyces</taxon>
    </lineage>
</organism>
<dbReference type="PANTHER" id="PTHR43069">
    <property type="entry name" value="FUMARYLACETOACETASE"/>
    <property type="match status" value="1"/>
</dbReference>
<evidence type="ECO:0000313" key="19">
    <source>
        <dbReference type="EMBL" id="KAI9274391.1"/>
    </source>
</evidence>
<dbReference type="InterPro" id="IPR036462">
    <property type="entry name" value="Fumarylacetoacetase_N_sf"/>
</dbReference>
<evidence type="ECO:0000256" key="15">
    <source>
        <dbReference type="PIRSR" id="PIRSR605959-3"/>
    </source>
</evidence>
<feature type="binding site" evidence="14">
    <location>
        <position position="58"/>
    </location>
    <ligand>
        <name>substrate</name>
    </ligand>
</feature>
<dbReference type="Gene3D" id="2.30.30.230">
    <property type="entry name" value="Fumarylacetoacetase, N-terminal domain"/>
    <property type="match status" value="1"/>
</dbReference>
<evidence type="ECO:0000313" key="20">
    <source>
        <dbReference type="Proteomes" id="UP001209540"/>
    </source>
</evidence>
<keyword evidence="10 16" id="KW-0828">Tyrosine catabolism</keyword>
<dbReference type="InterPro" id="IPR036663">
    <property type="entry name" value="Fumarylacetoacetase_C_sf"/>
</dbReference>
<evidence type="ECO:0000256" key="5">
    <source>
        <dbReference type="ARBA" id="ARBA00014741"/>
    </source>
</evidence>
<keyword evidence="8 15" id="KW-0106">Calcium</keyword>
<feature type="binding site" evidence="15">
    <location>
        <position position="163"/>
    </location>
    <ligand>
        <name>Mg(2+)</name>
        <dbReference type="ChEBI" id="CHEBI:18420"/>
    </ligand>
</feature>
<dbReference type="EMBL" id="JAIXMP010000004">
    <property type="protein sequence ID" value="KAI9274391.1"/>
    <property type="molecule type" value="Genomic_DNA"/>
</dbReference>
<dbReference type="NCBIfam" id="TIGR01266">
    <property type="entry name" value="fum_ac_acetase"/>
    <property type="match status" value="1"/>
</dbReference>
<comment type="cofactor">
    <cofactor evidence="16">
        <name>Mg(2+)</name>
        <dbReference type="ChEBI" id="CHEBI:18420"/>
    </cofactor>
    <cofactor evidence="16">
        <name>Ca(2+)</name>
        <dbReference type="ChEBI" id="CHEBI:29108"/>
    </cofactor>
</comment>
<comment type="catalytic activity">
    <reaction evidence="1 16">
        <text>4-fumarylacetoacetate + H2O = acetoacetate + fumarate + H(+)</text>
        <dbReference type="Rhea" id="RHEA:10244"/>
        <dbReference type="ChEBI" id="CHEBI:13705"/>
        <dbReference type="ChEBI" id="CHEBI:15377"/>
        <dbReference type="ChEBI" id="CHEBI:15378"/>
        <dbReference type="ChEBI" id="CHEBI:18034"/>
        <dbReference type="ChEBI" id="CHEBI:29806"/>
        <dbReference type="EC" id="3.7.1.2"/>
    </reaction>
</comment>
<feature type="active site" description="Proton acceptor" evidence="13">
    <location>
        <position position="63"/>
    </location>
</feature>
<feature type="domain" description="Fumarylacetoacetase-like C-terminal" evidence="17">
    <location>
        <begin position="54"/>
        <end position="344"/>
    </location>
</feature>
<feature type="binding site" evidence="15">
    <location>
        <position position="183"/>
    </location>
    <ligand>
        <name>Mg(2+)</name>
        <dbReference type="ChEBI" id="CHEBI:18420"/>
    </ligand>
</feature>
<dbReference type="GO" id="GO:1902000">
    <property type="term" value="P:homogentisate catabolic process"/>
    <property type="evidence" value="ECO:0007669"/>
    <property type="project" value="TreeGrafter"/>
</dbReference>
<evidence type="ECO:0000256" key="9">
    <source>
        <dbReference type="ARBA" id="ARBA00022842"/>
    </source>
</evidence>
<comment type="pathway">
    <text evidence="2 16">Amino-acid degradation; L-phenylalanine degradation; acetoacetate and fumarate from L-phenylalanine: step 6/6.</text>
</comment>
<dbReference type="Proteomes" id="UP001209540">
    <property type="component" value="Unassembled WGS sequence"/>
</dbReference>
<feature type="binding site" evidence="14">
    <location>
        <position position="72"/>
    </location>
    <ligand>
        <name>substrate</name>
    </ligand>
</feature>
<reference evidence="19" key="2">
    <citation type="submission" date="2023-02" db="EMBL/GenBank/DDBJ databases">
        <authorList>
            <consortium name="DOE Joint Genome Institute"/>
            <person name="Mondo S.J."/>
            <person name="Chang Y."/>
            <person name="Wang Y."/>
            <person name="Ahrendt S."/>
            <person name="Andreopoulos W."/>
            <person name="Barry K."/>
            <person name="Beard J."/>
            <person name="Benny G.L."/>
            <person name="Blankenship S."/>
            <person name="Bonito G."/>
            <person name="Cuomo C."/>
            <person name="Desiro A."/>
            <person name="Gervers K.A."/>
            <person name="Hundley H."/>
            <person name="Kuo A."/>
            <person name="LaButti K."/>
            <person name="Lang B.F."/>
            <person name="Lipzen A."/>
            <person name="O'Donnell K."/>
            <person name="Pangilinan J."/>
            <person name="Reynolds N."/>
            <person name="Sandor L."/>
            <person name="Smith M.W."/>
            <person name="Tsang A."/>
            <person name="Grigoriev I.V."/>
            <person name="Stajich J.E."/>
            <person name="Spatafora J.W."/>
        </authorList>
    </citation>
    <scope>NUCLEOTIDE SEQUENCE</scope>
    <source>
        <strain evidence="19">RSA 2281</strain>
    </source>
</reference>
<keyword evidence="20" id="KW-1185">Reference proteome</keyword>
<feature type="binding site" evidence="15">
    <location>
        <position position="187"/>
    </location>
    <ligand>
        <name>Mg(2+)</name>
        <dbReference type="ChEBI" id="CHEBI:18420"/>
    </ligand>
</feature>
<dbReference type="FunFam" id="3.90.850.10:FF:000004">
    <property type="entry name" value="Fumarylacetoacetase"/>
    <property type="match status" value="1"/>
</dbReference>
<keyword evidence="11 16" id="KW-0585">Phenylalanine catabolism</keyword>
<evidence type="ECO:0000256" key="13">
    <source>
        <dbReference type="PIRSR" id="PIRSR605959-1"/>
    </source>
</evidence>
<evidence type="ECO:0000256" key="2">
    <source>
        <dbReference type="ARBA" id="ARBA00004782"/>
    </source>
</evidence>
<dbReference type="Pfam" id="PF01557">
    <property type="entry name" value="FAA_hydrolase"/>
    <property type="match status" value="1"/>
</dbReference>
<feature type="domain" description="Fumarylacetoacetase N-terminal" evidence="18">
    <location>
        <begin position="1"/>
        <end position="48"/>
    </location>
</feature>
<dbReference type="AlphaFoldDB" id="A0AAD5KRA8"/>
<feature type="binding site" evidence="14">
    <location>
        <position position="281"/>
    </location>
    <ligand>
        <name>substrate</name>
    </ligand>
</feature>
<evidence type="ECO:0000256" key="12">
    <source>
        <dbReference type="ARBA" id="ARBA00031740"/>
    </source>
</evidence>
<feature type="binding site" evidence="14">
    <location>
        <position position="170"/>
    </location>
    <ligand>
        <name>substrate</name>
    </ligand>
</feature>
<protein>
    <recommendedName>
        <fullName evidence="5 16">Fumarylacetoacetase</fullName>
        <ecNumber evidence="4 16">3.7.1.2</ecNumber>
    </recommendedName>
    <alternativeName>
        <fullName evidence="12 16">Fumarylacetoacetate hydrolase</fullName>
    </alternativeName>
</protein>
<dbReference type="Pfam" id="PF09298">
    <property type="entry name" value="FAA_hydrolase_N"/>
    <property type="match status" value="1"/>
</dbReference>
<evidence type="ECO:0000259" key="17">
    <source>
        <dbReference type="Pfam" id="PF01557"/>
    </source>
</evidence>
<feature type="binding site" evidence="15">
    <location>
        <position position="131"/>
    </location>
    <ligand>
        <name>Ca(2+)</name>
        <dbReference type="ChEBI" id="CHEBI:29108"/>
    </ligand>
</feature>
<feature type="binding site" evidence="15">
    <location>
        <position position="129"/>
    </location>
    <ligand>
        <name>Ca(2+)</name>
        <dbReference type="ChEBI" id="CHEBI:29108"/>
    </ligand>
</feature>
<evidence type="ECO:0000256" key="10">
    <source>
        <dbReference type="ARBA" id="ARBA00022878"/>
    </source>
</evidence>
<gene>
    <name evidence="19" type="ORF">BDA99DRAFT_432252</name>
</gene>
<evidence type="ECO:0000256" key="6">
    <source>
        <dbReference type="ARBA" id="ARBA00022723"/>
    </source>
</evidence>
<dbReference type="InterPro" id="IPR011234">
    <property type="entry name" value="Fumarylacetoacetase-like_C"/>
</dbReference>
<comment type="caution">
    <text evidence="19">The sequence shown here is derived from an EMBL/GenBank/DDBJ whole genome shotgun (WGS) entry which is preliminary data.</text>
</comment>